<dbReference type="AlphaFoldDB" id="A0A0K1PNN3"/>
<dbReference type="EMBL" id="CP012333">
    <property type="protein sequence ID" value="AKU95011.1"/>
    <property type="molecule type" value="Genomic_DNA"/>
</dbReference>
<accession>A0A0K1PNN3</accession>
<dbReference type="Proteomes" id="UP000064967">
    <property type="component" value="Chromosome"/>
</dbReference>
<dbReference type="KEGG" id="llu:AKJ09_01675"/>
<organism evidence="1 2">
    <name type="scientific">Labilithrix luteola</name>
    <dbReference type="NCBI Taxonomy" id="1391654"/>
    <lineage>
        <taxon>Bacteria</taxon>
        <taxon>Pseudomonadati</taxon>
        <taxon>Myxococcota</taxon>
        <taxon>Polyangia</taxon>
        <taxon>Polyangiales</taxon>
        <taxon>Labilitrichaceae</taxon>
        <taxon>Labilithrix</taxon>
    </lineage>
</organism>
<evidence type="ECO:0000313" key="2">
    <source>
        <dbReference type="Proteomes" id="UP000064967"/>
    </source>
</evidence>
<reference evidence="1 2" key="1">
    <citation type="submission" date="2015-08" db="EMBL/GenBank/DDBJ databases">
        <authorList>
            <person name="Babu N.S."/>
            <person name="Beckwith C.J."/>
            <person name="Beseler K.G."/>
            <person name="Brison A."/>
            <person name="Carone J.V."/>
            <person name="Caskin T.P."/>
            <person name="Diamond M."/>
            <person name="Durham M.E."/>
            <person name="Foxe J.M."/>
            <person name="Go M."/>
            <person name="Henderson B.A."/>
            <person name="Jones I.B."/>
            <person name="McGettigan J.A."/>
            <person name="Micheletti S.J."/>
            <person name="Nasrallah M.E."/>
            <person name="Ortiz D."/>
            <person name="Piller C.R."/>
            <person name="Privatt S.R."/>
            <person name="Schneider S.L."/>
            <person name="Sharp S."/>
            <person name="Smith T.C."/>
            <person name="Stanton J.D."/>
            <person name="Ullery H.E."/>
            <person name="Wilson R.J."/>
            <person name="Serrano M.G."/>
            <person name="Buck G."/>
            <person name="Lee V."/>
            <person name="Wang Y."/>
            <person name="Carvalho R."/>
            <person name="Voegtly L."/>
            <person name="Shi R."/>
            <person name="Duckworth R."/>
            <person name="Johnson A."/>
            <person name="Loviza R."/>
            <person name="Walstead R."/>
            <person name="Shah Z."/>
            <person name="Kiflezghi M."/>
            <person name="Wade K."/>
            <person name="Ball S.L."/>
            <person name="Bradley K.W."/>
            <person name="Asai D.J."/>
            <person name="Bowman C.A."/>
            <person name="Russell D.A."/>
            <person name="Pope W.H."/>
            <person name="Jacobs-Sera D."/>
            <person name="Hendrix R.W."/>
            <person name="Hatfull G.F."/>
        </authorList>
    </citation>
    <scope>NUCLEOTIDE SEQUENCE [LARGE SCALE GENOMIC DNA]</scope>
    <source>
        <strain evidence="1 2">DSM 27648</strain>
    </source>
</reference>
<keyword evidence="2" id="KW-1185">Reference proteome</keyword>
<evidence type="ECO:0000313" key="1">
    <source>
        <dbReference type="EMBL" id="AKU95011.1"/>
    </source>
</evidence>
<proteinExistence type="predicted"/>
<name>A0A0K1PNN3_9BACT</name>
<sequence length="111" mass="11627">MACRCYDSGYTRFKDSPAKLASWLSSTALEITGGTLPTNDILPALPQSSVALGTTSPQTGYSYPYYATVNGSKVTVKISINVGSVPEKAVKYTSADCGTGGRTLECTFATP</sequence>
<protein>
    <submittedName>
        <fullName evidence="1">Uncharacterized protein</fullName>
    </submittedName>
</protein>
<gene>
    <name evidence="1" type="ORF">AKJ09_01675</name>
</gene>